<protein>
    <submittedName>
        <fullName evidence="1 2">Uncharacterized protein</fullName>
    </submittedName>
</protein>
<dbReference type="KEGG" id="cqu:CpipJ_CPIJ017800"/>
<dbReference type="eggNOG" id="ENOG502S9Y9">
    <property type="taxonomic scope" value="Eukaryota"/>
</dbReference>
<evidence type="ECO:0000313" key="2">
    <source>
        <dbReference type="EnsemblMetazoa" id="CPIJ017800-PA"/>
    </source>
</evidence>
<dbReference type="HOGENOM" id="CLU_872259_0_0_1"/>
<evidence type="ECO:0000313" key="1">
    <source>
        <dbReference type="EMBL" id="EDS26310.1"/>
    </source>
</evidence>
<dbReference type="VEuPathDB" id="VectorBase:CPIJ017800"/>
<evidence type="ECO:0000313" key="3">
    <source>
        <dbReference type="Proteomes" id="UP000002320"/>
    </source>
</evidence>
<dbReference type="InParanoid" id="B0XEX9"/>
<dbReference type="AlphaFoldDB" id="B0XEX9"/>
<sequence length="319" mass="36675">MSRNLKASKTEMRRVLLFYGLTLSTNDESLLDAILLDLCTFYDLHCTCRNFQTGLHQFPDVSSNFLRSSCQFSAVNFNPTSVISHTHTLELKKSQNRRRGVAPESGTQRRRLLVQVRCEGVVLDEPTPQVWSGVDESPLWKEGAESLSNPASEHKTLDFEEVEVGTSTSWVGVSVNIKNDVTRLINQYAEIKIHNIYWFLMFNHQIFKSLNLQIFKFSNLQIYKSSNLQIFKSSNLQIFKSSNLQIFQIFKSSNLQIFKSSNLQIFKSSNLQIFKSSNLQIFKSSNLQIFKSSIFKSSIFKSSIFNLQIFNLQSSIFQL</sequence>
<gene>
    <name evidence="2" type="primary">6051844</name>
    <name evidence="1" type="ORF">CpipJ_CPIJ017800</name>
</gene>
<organism>
    <name type="scientific">Culex quinquefasciatus</name>
    <name type="common">Southern house mosquito</name>
    <name type="synonym">Culex pungens</name>
    <dbReference type="NCBI Taxonomy" id="7176"/>
    <lineage>
        <taxon>Eukaryota</taxon>
        <taxon>Metazoa</taxon>
        <taxon>Ecdysozoa</taxon>
        <taxon>Arthropoda</taxon>
        <taxon>Hexapoda</taxon>
        <taxon>Insecta</taxon>
        <taxon>Pterygota</taxon>
        <taxon>Neoptera</taxon>
        <taxon>Endopterygota</taxon>
        <taxon>Diptera</taxon>
        <taxon>Nematocera</taxon>
        <taxon>Culicoidea</taxon>
        <taxon>Culicidae</taxon>
        <taxon>Culicinae</taxon>
        <taxon>Culicini</taxon>
        <taxon>Culex</taxon>
        <taxon>Culex</taxon>
    </lineage>
</organism>
<dbReference type="EMBL" id="DS232880">
    <property type="protein sequence ID" value="EDS26310.1"/>
    <property type="molecule type" value="Genomic_DNA"/>
</dbReference>
<keyword evidence="3" id="KW-1185">Reference proteome</keyword>
<dbReference type="Proteomes" id="UP000002320">
    <property type="component" value="Unassembled WGS sequence"/>
</dbReference>
<dbReference type="InterPro" id="IPR053236">
    <property type="entry name" value="Cornifin"/>
</dbReference>
<name>B0XEX9_CULQU</name>
<dbReference type="EnsemblMetazoa" id="CPIJ017800-RA">
    <property type="protein sequence ID" value="CPIJ017800-PA"/>
    <property type="gene ID" value="CPIJ017800"/>
</dbReference>
<dbReference type="PANTHER" id="PTHR13884">
    <property type="entry name" value="DUF853 DOMAIN-CONTAINING PROTEIN"/>
    <property type="match status" value="1"/>
</dbReference>
<reference evidence="1" key="1">
    <citation type="submission" date="2007-03" db="EMBL/GenBank/DDBJ databases">
        <title>Annotation of Culex pipiens quinquefasciatus.</title>
        <authorList>
            <consortium name="The Broad Institute Genome Sequencing Platform"/>
            <person name="Atkinson P.W."/>
            <person name="Hemingway J."/>
            <person name="Christensen B.M."/>
            <person name="Higgs S."/>
            <person name="Kodira C."/>
            <person name="Hannick L."/>
            <person name="Megy K."/>
            <person name="O'Leary S."/>
            <person name="Pearson M."/>
            <person name="Haas B.J."/>
            <person name="Mauceli E."/>
            <person name="Wortman J.R."/>
            <person name="Lee N.H."/>
            <person name="Guigo R."/>
            <person name="Stanke M."/>
            <person name="Alvarado L."/>
            <person name="Amedeo P."/>
            <person name="Antoine C.H."/>
            <person name="Arensburger P."/>
            <person name="Bidwell S.L."/>
            <person name="Crawford M."/>
            <person name="Camaro F."/>
            <person name="Devon K."/>
            <person name="Engels R."/>
            <person name="Hammond M."/>
            <person name="Howarth C."/>
            <person name="Koehrsen M."/>
            <person name="Lawson D."/>
            <person name="Montgomery P."/>
            <person name="Nene V."/>
            <person name="Nusbaum C."/>
            <person name="Puiu D."/>
            <person name="Romero-Severson J."/>
            <person name="Severson D.W."/>
            <person name="Shumway M."/>
            <person name="Sisk P."/>
            <person name="Stolte C."/>
            <person name="Zeng Q."/>
            <person name="Eisenstadt E."/>
            <person name="Fraser-Liggett C."/>
            <person name="Strausberg R."/>
            <person name="Galagan J."/>
            <person name="Birren B."/>
            <person name="Collins F.H."/>
        </authorList>
    </citation>
    <scope>NUCLEOTIDE SEQUENCE [LARGE SCALE GENOMIC DNA]</scope>
    <source>
        <strain evidence="1">JHB</strain>
    </source>
</reference>
<accession>B0XEX9</accession>
<dbReference type="PANTHER" id="PTHR13884:SF9">
    <property type="entry name" value="PROTEIN CBG13449"/>
    <property type="match status" value="1"/>
</dbReference>
<reference evidence="2" key="2">
    <citation type="submission" date="2021-02" db="UniProtKB">
        <authorList>
            <consortium name="EnsemblMetazoa"/>
        </authorList>
    </citation>
    <scope>IDENTIFICATION</scope>
    <source>
        <strain evidence="2">JHB</strain>
    </source>
</reference>
<proteinExistence type="predicted"/>